<evidence type="ECO:0000313" key="2">
    <source>
        <dbReference type="Proteomes" id="UP000214760"/>
    </source>
</evidence>
<organism evidence="1 2">
    <name type="scientific">[Clostridium] aminophilum</name>
    <dbReference type="NCBI Taxonomy" id="1526"/>
    <lineage>
        <taxon>Bacteria</taxon>
        <taxon>Bacillati</taxon>
        <taxon>Bacillota</taxon>
        <taxon>Clostridia</taxon>
        <taxon>Lachnospirales</taxon>
        <taxon>Lachnospiraceae</taxon>
    </lineage>
</organism>
<sequence length="41" mass="4551">MECVPEKIVLCSSVFSEKLSEKAENALSGLVCLRKHRLCSL</sequence>
<protein>
    <submittedName>
        <fullName evidence="1">Uncharacterized protein</fullName>
    </submittedName>
</protein>
<evidence type="ECO:0000313" key="1">
    <source>
        <dbReference type="EMBL" id="SFR70674.1"/>
    </source>
</evidence>
<proteinExistence type="predicted"/>
<dbReference type="EMBL" id="FOZC01000003">
    <property type="protein sequence ID" value="SFR70674.1"/>
    <property type="molecule type" value="Genomic_DNA"/>
</dbReference>
<dbReference type="Proteomes" id="UP000214760">
    <property type="component" value="Unassembled WGS sequence"/>
</dbReference>
<dbReference type="AlphaFoldDB" id="A0A1I6IVA7"/>
<gene>
    <name evidence="1" type="ORF">SAMN02910262_00919</name>
</gene>
<feature type="non-terminal residue" evidence="1">
    <location>
        <position position="41"/>
    </location>
</feature>
<reference evidence="1 2" key="1">
    <citation type="submission" date="2016-10" db="EMBL/GenBank/DDBJ databases">
        <authorList>
            <person name="de Groot N.N."/>
        </authorList>
    </citation>
    <scope>NUCLEOTIDE SEQUENCE [LARGE SCALE GENOMIC DNA]</scope>
    <source>
        <strain evidence="1 2">F</strain>
    </source>
</reference>
<accession>A0A1I6IVA7</accession>
<name>A0A1I6IVA7_9FIRM</name>